<proteinExistence type="predicted"/>
<dbReference type="AlphaFoldDB" id="A0A1D6FG99"/>
<organism evidence="1">
    <name type="scientific">Zea mays</name>
    <name type="common">Maize</name>
    <dbReference type="NCBI Taxonomy" id="4577"/>
    <lineage>
        <taxon>Eukaryota</taxon>
        <taxon>Viridiplantae</taxon>
        <taxon>Streptophyta</taxon>
        <taxon>Embryophyta</taxon>
        <taxon>Tracheophyta</taxon>
        <taxon>Spermatophyta</taxon>
        <taxon>Magnoliopsida</taxon>
        <taxon>Liliopsida</taxon>
        <taxon>Poales</taxon>
        <taxon>Poaceae</taxon>
        <taxon>PACMAD clade</taxon>
        <taxon>Panicoideae</taxon>
        <taxon>Andropogonodae</taxon>
        <taxon>Andropogoneae</taxon>
        <taxon>Tripsacinae</taxon>
        <taxon>Zea</taxon>
    </lineage>
</organism>
<gene>
    <name evidence="1" type="ORF">ZEAMMB73_Zm00001d008844</name>
</gene>
<protein>
    <submittedName>
        <fullName evidence="1">Uncharacterized protein</fullName>
    </submittedName>
</protein>
<evidence type="ECO:0000313" key="1">
    <source>
        <dbReference type="EMBL" id="AQK90872.1"/>
    </source>
</evidence>
<reference evidence="1" key="1">
    <citation type="submission" date="2015-12" db="EMBL/GenBank/DDBJ databases">
        <title>Update maize B73 reference genome by single molecule sequencing technologies.</title>
        <authorList>
            <consortium name="Maize Genome Sequencing Project"/>
            <person name="Ware D."/>
        </authorList>
    </citation>
    <scope>NUCLEOTIDE SEQUENCE</scope>
    <source>
        <tissue evidence="1">Seedling</tissue>
    </source>
</reference>
<name>A0A1D6FG99_MAIZE</name>
<dbReference type="PaxDb" id="4577-GRMZM2G140223_P01"/>
<accession>A0A1D6FG99</accession>
<sequence>MVARHADGDACDHRSSIVHLHPLRWPIFSPVITSSTSHFPFTVHEDPWSNMHFGLLLSHVVGVEPWK</sequence>
<dbReference type="EMBL" id="CM000784">
    <property type="protein sequence ID" value="AQK90872.1"/>
    <property type="molecule type" value="Genomic_DNA"/>
</dbReference>
<dbReference type="InParanoid" id="A0A1D6FG99"/>
<dbReference type="IntAct" id="A0A1D6FG99">
    <property type="interactions" value="3"/>
</dbReference>